<name>A0A4U0TRX5_9PEZI</name>
<feature type="region of interest" description="Disordered" evidence="1">
    <location>
        <begin position="52"/>
        <end position="88"/>
    </location>
</feature>
<dbReference type="Proteomes" id="UP000308549">
    <property type="component" value="Unassembled WGS sequence"/>
</dbReference>
<reference evidence="2 3" key="1">
    <citation type="submission" date="2017-03" db="EMBL/GenBank/DDBJ databases">
        <title>Genomes of endolithic fungi from Antarctica.</title>
        <authorList>
            <person name="Coleine C."/>
            <person name="Masonjones S."/>
            <person name="Stajich J.E."/>
        </authorList>
    </citation>
    <scope>NUCLEOTIDE SEQUENCE [LARGE SCALE GENOMIC DNA]</scope>
    <source>
        <strain evidence="2 3">CCFEE 6315</strain>
    </source>
</reference>
<organism evidence="2 3">
    <name type="scientific">Salinomyces thailandicus</name>
    <dbReference type="NCBI Taxonomy" id="706561"/>
    <lineage>
        <taxon>Eukaryota</taxon>
        <taxon>Fungi</taxon>
        <taxon>Dikarya</taxon>
        <taxon>Ascomycota</taxon>
        <taxon>Pezizomycotina</taxon>
        <taxon>Dothideomycetes</taxon>
        <taxon>Dothideomycetidae</taxon>
        <taxon>Mycosphaerellales</taxon>
        <taxon>Teratosphaeriaceae</taxon>
        <taxon>Salinomyces</taxon>
    </lineage>
</organism>
<accession>A0A4U0TRX5</accession>
<evidence type="ECO:0000256" key="1">
    <source>
        <dbReference type="SAM" id="MobiDB-lite"/>
    </source>
</evidence>
<feature type="compositionally biased region" description="Low complexity" evidence="1">
    <location>
        <begin position="72"/>
        <end position="88"/>
    </location>
</feature>
<dbReference type="EMBL" id="NAJL01000042">
    <property type="protein sequence ID" value="TKA24632.1"/>
    <property type="molecule type" value="Genomic_DNA"/>
</dbReference>
<proteinExistence type="predicted"/>
<protein>
    <submittedName>
        <fullName evidence="2">Uncharacterized protein</fullName>
    </submittedName>
</protein>
<dbReference type="AlphaFoldDB" id="A0A4U0TRX5"/>
<dbReference type="OrthoDB" id="5218421at2759"/>
<evidence type="ECO:0000313" key="2">
    <source>
        <dbReference type="EMBL" id="TKA24632.1"/>
    </source>
</evidence>
<sequence length="88" mass="9489">MSSADAQKVANRQASVIAPVEAQEVFPRAFNVDNPDKAMSSYQKLMHQHTMQQFENANVSSRRRPASDAGMASLSTESSRASVSSTAS</sequence>
<gene>
    <name evidence="2" type="ORF">B0A50_06392</name>
</gene>
<evidence type="ECO:0000313" key="3">
    <source>
        <dbReference type="Proteomes" id="UP000308549"/>
    </source>
</evidence>
<comment type="caution">
    <text evidence="2">The sequence shown here is derived from an EMBL/GenBank/DDBJ whole genome shotgun (WGS) entry which is preliminary data.</text>
</comment>
<keyword evidence="3" id="KW-1185">Reference proteome</keyword>